<protein>
    <submittedName>
        <fullName evidence="1">Uncharacterized protein</fullName>
    </submittedName>
</protein>
<sequence length="254" mass="28555">MVTIYLDTKIFTFTVISRPFKEADPGASQYSKHFIQFGGKVLNTIFLHACCVSSENSGKQVLVHLLLDGLVTSKAVSNQLALYLSKLPSQMENRESGTFSCCPGLVSSWIVRILNLSFHLLWKEAFCTISELSWFSEPCSENSTDFISVEPISPKWVIIYAITKPERHRRKITICPRHGGRSPYVSDTAEDHHLTSCLISSVTRTEKSRMAQCRTETGKGPEGFFEDMFSFFKVVEVMLPSGPAMDFELAYINS</sequence>
<dbReference type="Proteomes" id="UP001151529">
    <property type="component" value="Chromosome 9"/>
</dbReference>
<accession>A0A9Q0SBV2</accession>
<name>A0A9Q0SBV2_SALVM</name>
<comment type="caution">
    <text evidence="1">The sequence shown here is derived from an EMBL/GenBank/DDBJ whole genome shotgun (WGS) entry which is preliminary data.</text>
</comment>
<evidence type="ECO:0000313" key="1">
    <source>
        <dbReference type="EMBL" id="KAJ6671732.1"/>
    </source>
</evidence>
<evidence type="ECO:0000313" key="2">
    <source>
        <dbReference type="Proteomes" id="UP001151529"/>
    </source>
</evidence>
<reference evidence="1" key="2">
    <citation type="journal article" date="2023" name="Int. J. Mol. Sci.">
        <title>De Novo Assembly and Annotation of 11 Diverse Shrub Willow (Salix) Genomes Reveals Novel Gene Organization in Sex-Linked Regions.</title>
        <authorList>
            <person name="Hyden B."/>
            <person name="Feng K."/>
            <person name="Yates T.B."/>
            <person name="Jawdy S."/>
            <person name="Cereghino C."/>
            <person name="Smart L.B."/>
            <person name="Muchero W."/>
        </authorList>
    </citation>
    <scope>NUCLEOTIDE SEQUENCE [LARGE SCALE GENOMIC DNA]</scope>
    <source>
        <tissue evidence="1">Shoot tip</tissue>
    </source>
</reference>
<reference evidence="1" key="1">
    <citation type="submission" date="2022-11" db="EMBL/GenBank/DDBJ databases">
        <authorList>
            <person name="Hyden B.L."/>
            <person name="Feng K."/>
            <person name="Yates T."/>
            <person name="Jawdy S."/>
            <person name="Smart L.B."/>
            <person name="Muchero W."/>
        </authorList>
    </citation>
    <scope>NUCLEOTIDE SEQUENCE</scope>
    <source>
        <tissue evidence="1">Shoot tip</tissue>
    </source>
</reference>
<keyword evidence="2" id="KW-1185">Reference proteome</keyword>
<dbReference type="AlphaFoldDB" id="A0A9Q0SBV2"/>
<dbReference type="EMBL" id="JAPFFL010000019">
    <property type="protein sequence ID" value="KAJ6671732.1"/>
    <property type="molecule type" value="Genomic_DNA"/>
</dbReference>
<organism evidence="1 2">
    <name type="scientific">Salix viminalis</name>
    <name type="common">Common osier</name>
    <name type="synonym">Basket willow</name>
    <dbReference type="NCBI Taxonomy" id="40686"/>
    <lineage>
        <taxon>Eukaryota</taxon>
        <taxon>Viridiplantae</taxon>
        <taxon>Streptophyta</taxon>
        <taxon>Embryophyta</taxon>
        <taxon>Tracheophyta</taxon>
        <taxon>Spermatophyta</taxon>
        <taxon>Magnoliopsida</taxon>
        <taxon>eudicotyledons</taxon>
        <taxon>Gunneridae</taxon>
        <taxon>Pentapetalae</taxon>
        <taxon>rosids</taxon>
        <taxon>fabids</taxon>
        <taxon>Malpighiales</taxon>
        <taxon>Salicaceae</taxon>
        <taxon>Saliceae</taxon>
        <taxon>Salix</taxon>
    </lineage>
</organism>
<gene>
    <name evidence="1" type="ORF">OIU85_015475</name>
</gene>
<proteinExistence type="predicted"/>